<dbReference type="Pfam" id="PF03190">
    <property type="entry name" value="Thioredox_DsbH"/>
    <property type="match status" value="1"/>
</dbReference>
<dbReference type="SUPFAM" id="SSF48208">
    <property type="entry name" value="Six-hairpin glycosidases"/>
    <property type="match status" value="1"/>
</dbReference>
<gene>
    <name evidence="2" type="ORF">UFOPK3204_01187</name>
</gene>
<proteinExistence type="predicted"/>
<dbReference type="PANTHER" id="PTHR42899:SF1">
    <property type="entry name" value="SPERMATOGENESIS-ASSOCIATED PROTEIN 20"/>
    <property type="match status" value="1"/>
</dbReference>
<evidence type="ECO:0000259" key="1">
    <source>
        <dbReference type="Pfam" id="PF03190"/>
    </source>
</evidence>
<reference evidence="2" key="1">
    <citation type="submission" date="2020-05" db="EMBL/GenBank/DDBJ databases">
        <authorList>
            <person name="Chiriac C."/>
            <person name="Salcher M."/>
            <person name="Ghai R."/>
            <person name="Kavagutti S V."/>
        </authorList>
    </citation>
    <scope>NUCLEOTIDE SEQUENCE</scope>
</reference>
<accession>A0A6J7AJ79</accession>
<name>A0A6J7AJ79_9ZZZZ</name>
<dbReference type="Gene3D" id="3.40.30.10">
    <property type="entry name" value="Glutaredoxin"/>
    <property type="match status" value="1"/>
</dbReference>
<dbReference type="InterPro" id="IPR024705">
    <property type="entry name" value="Ssp411"/>
</dbReference>
<dbReference type="SUPFAM" id="SSF52833">
    <property type="entry name" value="Thioredoxin-like"/>
    <property type="match status" value="1"/>
</dbReference>
<dbReference type="EMBL" id="CAFABK010000057">
    <property type="protein sequence ID" value="CAB4833076.1"/>
    <property type="molecule type" value="Genomic_DNA"/>
</dbReference>
<dbReference type="InterPro" id="IPR004879">
    <property type="entry name" value="Ssp411-like_TRX"/>
</dbReference>
<feature type="domain" description="Spermatogenesis-associated protein 20-like TRX" evidence="1">
    <location>
        <begin position="3"/>
        <end position="163"/>
    </location>
</feature>
<dbReference type="InterPro" id="IPR036249">
    <property type="entry name" value="Thioredoxin-like_sf"/>
</dbReference>
<sequence length="674" mass="72736">MVNRLSDSTSPYLLQHADNPVDWWEWSEAAFDEARRRDVPIFLSIGYSACHWCHVMAHESFEDQAIADYLNANFVSIKVDREERPDIDSVYMGVTVAMTGHGGWPMTVILDHEAHPFYAGTYFPPTPRHGLPSFPQLLSAITDSWTQRREEVLAAGQRIITAINERTMPMQDDGPPDAADLRAAVAATEREFDSAQGGFGGAPKFPPSMLLEFLLREAARTDDAFALAMAERTLSAMARGGLFDQLGGGFARYSVDANWVVPHFEKMLYDNALLLRVYAHWWRLTGSALAERVVHQTAEFLLREMTTPEGAFASALDADSEGVEGLFYAWSPQQLIDVLGVEDGEWAAGLLVVTEPGTFEHGLSTLQLPDEPEDLPRWEQVRSALLAARAERVRPGRDDKVVAAWNGLAIAALAEAGALFAEPEWIEAALGAADLLLAVHLGAHDDDRLCRTSRDGRAGTNNGVLDDYGSVAEGFLMLYQVTGADEWLVLAGMLLDIAIQHFADGDGGFFDTADDAPALVRRPRDASDNAEPSGWFATANACITFAALTGLVEYRAIAERALGAAKVLALRSPRAAGWGLAGASALLAGPLEIAIIGAPSDPTATTLHHVALMSVSPGAVTALGVAGELSSVPLLRERPALDELPTAYVCTGFTCQRPTTSAVELAKQVASITE</sequence>
<evidence type="ECO:0000313" key="2">
    <source>
        <dbReference type="EMBL" id="CAB4833076.1"/>
    </source>
</evidence>
<dbReference type="PANTHER" id="PTHR42899">
    <property type="entry name" value="SPERMATOGENESIS-ASSOCIATED PROTEIN 20"/>
    <property type="match status" value="1"/>
</dbReference>
<dbReference type="CDD" id="cd02955">
    <property type="entry name" value="SSP411"/>
    <property type="match status" value="1"/>
</dbReference>
<dbReference type="PIRSF" id="PIRSF006402">
    <property type="entry name" value="UCP006402_thioredoxin"/>
    <property type="match status" value="1"/>
</dbReference>
<protein>
    <submittedName>
        <fullName evidence="2">Unannotated protein</fullName>
    </submittedName>
</protein>
<organism evidence="2">
    <name type="scientific">freshwater metagenome</name>
    <dbReference type="NCBI Taxonomy" id="449393"/>
    <lineage>
        <taxon>unclassified sequences</taxon>
        <taxon>metagenomes</taxon>
        <taxon>ecological metagenomes</taxon>
    </lineage>
</organism>
<dbReference type="InterPro" id="IPR008928">
    <property type="entry name" value="6-hairpin_glycosidase_sf"/>
</dbReference>
<dbReference type="GO" id="GO:0005975">
    <property type="term" value="P:carbohydrate metabolic process"/>
    <property type="evidence" value="ECO:0007669"/>
    <property type="project" value="InterPro"/>
</dbReference>
<dbReference type="AlphaFoldDB" id="A0A6J7AJ79"/>